<dbReference type="PANTHER" id="PTHR47290">
    <property type="entry name" value="RING FINGER PROTEIN"/>
    <property type="match status" value="1"/>
</dbReference>
<feature type="compositionally biased region" description="Basic and acidic residues" evidence="1">
    <location>
        <begin position="21"/>
        <end position="30"/>
    </location>
</feature>
<dbReference type="Proteomes" id="UP000685013">
    <property type="component" value="Chromosome 20"/>
</dbReference>
<feature type="region of interest" description="Disordered" evidence="1">
    <location>
        <begin position="1"/>
        <end position="42"/>
    </location>
</feature>
<dbReference type="PANTHER" id="PTHR47290:SF6">
    <property type="entry name" value="UBIQUITIN-LIKE DOMAIN-CONTAINING PROTEIN"/>
    <property type="match status" value="1"/>
</dbReference>
<dbReference type="AlphaFoldDB" id="A0AAV6LWU1"/>
<gene>
    <name evidence="2" type="primary">LAX2-7</name>
    <name evidence="2" type="ORF">SDJN03_30234</name>
</gene>
<feature type="non-terminal residue" evidence="2">
    <location>
        <position position="1"/>
    </location>
</feature>
<feature type="compositionally biased region" description="Acidic residues" evidence="1">
    <location>
        <begin position="31"/>
        <end position="40"/>
    </location>
</feature>
<comment type="caution">
    <text evidence="2">The sequence shown here is derived from an EMBL/GenBank/DDBJ whole genome shotgun (WGS) entry which is preliminary data.</text>
</comment>
<dbReference type="EMBL" id="JAGKQH010000020">
    <property type="protein sequence ID" value="KAG6571319.1"/>
    <property type="molecule type" value="Genomic_DNA"/>
</dbReference>
<evidence type="ECO:0000313" key="3">
    <source>
        <dbReference type="Proteomes" id="UP000685013"/>
    </source>
</evidence>
<accession>A0AAV6LWU1</accession>
<keyword evidence="3" id="KW-1185">Reference proteome</keyword>
<proteinExistence type="predicted"/>
<name>A0AAV6LWU1_9ROSI</name>
<protein>
    <submittedName>
        <fullName evidence="2">Protein LAX PANICLE 2</fullName>
    </submittedName>
</protein>
<organism evidence="2 3">
    <name type="scientific">Cucurbita argyrosperma subsp. sororia</name>
    <dbReference type="NCBI Taxonomy" id="37648"/>
    <lineage>
        <taxon>Eukaryota</taxon>
        <taxon>Viridiplantae</taxon>
        <taxon>Streptophyta</taxon>
        <taxon>Embryophyta</taxon>
        <taxon>Tracheophyta</taxon>
        <taxon>Spermatophyta</taxon>
        <taxon>Magnoliopsida</taxon>
        <taxon>eudicotyledons</taxon>
        <taxon>Gunneridae</taxon>
        <taxon>Pentapetalae</taxon>
        <taxon>rosids</taxon>
        <taxon>fabids</taxon>
        <taxon>Cucurbitales</taxon>
        <taxon>Cucurbitaceae</taxon>
        <taxon>Cucurbiteae</taxon>
        <taxon>Cucurbita</taxon>
    </lineage>
</organism>
<reference evidence="2 3" key="1">
    <citation type="journal article" date="2021" name="Hortic Res">
        <title>The domestication of Cucurbita argyrosperma as revealed by the genome of its wild relative.</title>
        <authorList>
            <person name="Barrera-Redondo J."/>
            <person name="Sanchez-de la Vega G."/>
            <person name="Aguirre-Liguori J.A."/>
            <person name="Castellanos-Morales G."/>
            <person name="Gutierrez-Guerrero Y.T."/>
            <person name="Aguirre-Dugua X."/>
            <person name="Aguirre-Planter E."/>
            <person name="Tenaillon M.I."/>
            <person name="Lira-Saade R."/>
            <person name="Eguiarte L.E."/>
        </authorList>
    </citation>
    <scope>NUCLEOTIDE SEQUENCE [LARGE SCALE GENOMIC DNA]</scope>
    <source>
        <strain evidence="2">JBR-2021</strain>
    </source>
</reference>
<evidence type="ECO:0000313" key="2">
    <source>
        <dbReference type="EMBL" id="KAG6571319.1"/>
    </source>
</evidence>
<dbReference type="InterPro" id="IPR044171">
    <property type="entry name" value="LAX2-like"/>
</dbReference>
<sequence length="211" mass="23842">MGSPGSKEWLELSLGLRGTKKKQEEAKKEEDEMNLDEEGEGSSLSLRLQIGPKYFDTNMGIMGFMSTQNNQKWAFHSHSLTNFPHFHGLSSPPPPNPAGLWFSLRSSPNRKGGAPLPQIPKAYIRVKDEKMTVLMVKKYLLTKLGLSHQAEVELWCMGERLLQTQSLKQVRDGVWLPKLVEFVNSNSSLSTSTMFQTTYLMCLHYGTTCLF</sequence>
<evidence type="ECO:0000256" key="1">
    <source>
        <dbReference type="SAM" id="MobiDB-lite"/>
    </source>
</evidence>